<dbReference type="InterPro" id="IPR004143">
    <property type="entry name" value="BPL_LPL_catalytic"/>
</dbReference>
<dbReference type="PIRSF" id="PIRSF016262">
    <property type="entry name" value="LPLase"/>
    <property type="match status" value="1"/>
</dbReference>
<keyword evidence="4" id="KW-0808">Transferase</keyword>
<dbReference type="PANTHER" id="PTHR10993">
    <property type="entry name" value="OCTANOYLTRANSFERASE"/>
    <property type="match status" value="1"/>
</dbReference>
<evidence type="ECO:0000256" key="5">
    <source>
        <dbReference type="ARBA" id="ARBA00023315"/>
    </source>
</evidence>
<keyword evidence="10" id="KW-1185">Reference proteome</keyword>
<feature type="compositionally biased region" description="Low complexity" evidence="7">
    <location>
        <begin position="95"/>
        <end position="116"/>
    </location>
</feature>
<dbReference type="AlphaFoldDB" id="A0AAD8SZ41"/>
<dbReference type="GO" id="GO:0033819">
    <property type="term" value="F:lipoyl(octanoyl) transferase activity"/>
    <property type="evidence" value="ECO:0007669"/>
    <property type="project" value="UniProtKB-EC"/>
</dbReference>
<evidence type="ECO:0000256" key="2">
    <source>
        <dbReference type="ARBA" id="ARBA00007907"/>
    </source>
</evidence>
<protein>
    <recommendedName>
        <fullName evidence="3">lipoyl(octanoyl) transferase</fullName>
        <ecNumber evidence="3">2.3.1.181</ecNumber>
    </recommendedName>
</protein>
<dbReference type="PROSITE" id="PS51733">
    <property type="entry name" value="BPL_LPL_CATALYTIC"/>
    <property type="match status" value="1"/>
</dbReference>
<dbReference type="GO" id="GO:0009249">
    <property type="term" value="P:protein lipoylation"/>
    <property type="evidence" value="ECO:0007669"/>
    <property type="project" value="InterPro"/>
</dbReference>
<reference evidence="9" key="1">
    <citation type="submission" date="2023-07" db="EMBL/GenBank/DDBJ databases">
        <title>A chromosome-level genome assembly of Lolium multiflorum.</title>
        <authorList>
            <person name="Chen Y."/>
            <person name="Copetti D."/>
            <person name="Kolliker R."/>
            <person name="Studer B."/>
        </authorList>
    </citation>
    <scope>NUCLEOTIDE SEQUENCE</scope>
    <source>
        <strain evidence="9">02402/16</strain>
        <tissue evidence="9">Leaf</tissue>
    </source>
</reference>
<evidence type="ECO:0000259" key="8">
    <source>
        <dbReference type="PROSITE" id="PS51733"/>
    </source>
</evidence>
<feature type="region of interest" description="Disordered" evidence="7">
    <location>
        <begin position="81"/>
        <end position="119"/>
    </location>
</feature>
<evidence type="ECO:0000313" key="10">
    <source>
        <dbReference type="Proteomes" id="UP001231189"/>
    </source>
</evidence>
<dbReference type="InterPro" id="IPR045864">
    <property type="entry name" value="aa-tRNA-synth_II/BPL/LPL"/>
</dbReference>
<evidence type="ECO:0000256" key="4">
    <source>
        <dbReference type="ARBA" id="ARBA00022679"/>
    </source>
</evidence>
<dbReference type="Proteomes" id="UP001231189">
    <property type="component" value="Unassembled WGS sequence"/>
</dbReference>
<evidence type="ECO:0000256" key="7">
    <source>
        <dbReference type="SAM" id="MobiDB-lite"/>
    </source>
</evidence>
<sequence>MSGGGARRVLEAWRLGVVKYGDALKLQERLVADRRAGRVPDLVLSLQHPPTYTFGKRRTDHNLLVPESSLGALGAELHRTERGGDVTFHGPRPTPSSRSGTSASARGGTSRGSRPPWSRISSGFTSHGLAFNIDPNLGYFKHIVPCGIANKDVTSLRQEAKVELPPDEVIHHQLVQSLAKTFRFSHVEVKDDSECTEMVYSAAAQQ</sequence>
<evidence type="ECO:0000313" key="9">
    <source>
        <dbReference type="EMBL" id="KAK1666973.1"/>
    </source>
</evidence>
<dbReference type="PANTHER" id="PTHR10993:SF15">
    <property type="entry name" value="OCTANOYLTRANSFERASE LIP2, MITOCHONDRIAL"/>
    <property type="match status" value="1"/>
</dbReference>
<feature type="active site" description="Acyl-thioester intermediate" evidence="6">
    <location>
        <position position="146"/>
    </location>
</feature>
<dbReference type="Gene3D" id="3.30.930.10">
    <property type="entry name" value="Bira Bifunctional Protein, Domain 2"/>
    <property type="match status" value="2"/>
</dbReference>
<evidence type="ECO:0000256" key="6">
    <source>
        <dbReference type="PIRSR" id="PIRSR016262-1"/>
    </source>
</evidence>
<organism evidence="9 10">
    <name type="scientific">Lolium multiflorum</name>
    <name type="common">Italian ryegrass</name>
    <name type="synonym">Lolium perenne subsp. multiflorum</name>
    <dbReference type="NCBI Taxonomy" id="4521"/>
    <lineage>
        <taxon>Eukaryota</taxon>
        <taxon>Viridiplantae</taxon>
        <taxon>Streptophyta</taxon>
        <taxon>Embryophyta</taxon>
        <taxon>Tracheophyta</taxon>
        <taxon>Spermatophyta</taxon>
        <taxon>Magnoliopsida</taxon>
        <taxon>Liliopsida</taxon>
        <taxon>Poales</taxon>
        <taxon>Poaceae</taxon>
        <taxon>BOP clade</taxon>
        <taxon>Pooideae</taxon>
        <taxon>Poodae</taxon>
        <taxon>Poeae</taxon>
        <taxon>Poeae Chloroplast Group 2 (Poeae type)</taxon>
        <taxon>Loliodinae</taxon>
        <taxon>Loliinae</taxon>
        <taxon>Lolium</taxon>
    </lineage>
</organism>
<comment type="pathway">
    <text evidence="1">Protein modification; protein lipoylation via endogenous pathway; protein N(6)-(lipoyl)lysine from octanoyl-[acyl-carrier-protein]: step 1/2.</text>
</comment>
<evidence type="ECO:0000256" key="3">
    <source>
        <dbReference type="ARBA" id="ARBA00012334"/>
    </source>
</evidence>
<dbReference type="Pfam" id="PF21948">
    <property type="entry name" value="LplA-B_cat"/>
    <property type="match status" value="1"/>
</dbReference>
<proteinExistence type="inferred from homology"/>
<dbReference type="EC" id="2.3.1.181" evidence="3"/>
<dbReference type="InterPro" id="IPR000544">
    <property type="entry name" value="Octanoyltransferase"/>
</dbReference>
<feature type="domain" description="BPL/LPL catalytic" evidence="8">
    <location>
        <begin position="37"/>
        <end position="206"/>
    </location>
</feature>
<name>A0AAD8SZ41_LOLMU</name>
<comment type="caution">
    <text evidence="9">The sequence shown here is derived from an EMBL/GenBank/DDBJ whole genome shotgun (WGS) entry which is preliminary data.</text>
</comment>
<comment type="similarity">
    <text evidence="2">Belongs to the LipB family.</text>
</comment>
<accession>A0AAD8SZ41</accession>
<evidence type="ECO:0000256" key="1">
    <source>
        <dbReference type="ARBA" id="ARBA00004821"/>
    </source>
</evidence>
<dbReference type="EMBL" id="JAUUTY010000003">
    <property type="protein sequence ID" value="KAK1666973.1"/>
    <property type="molecule type" value="Genomic_DNA"/>
</dbReference>
<keyword evidence="5" id="KW-0012">Acyltransferase</keyword>
<gene>
    <name evidence="9" type="ORF">QYE76_055132</name>
</gene>
<dbReference type="SUPFAM" id="SSF55681">
    <property type="entry name" value="Class II aaRS and biotin synthetases"/>
    <property type="match status" value="2"/>
</dbReference>